<sequence length="84" mass="9429">MADTVASATTTTTTTSPEVKLSWGDEADEVPEEPEVLPSTSDHKTTSELKLDSLAIDNNKKVNKFLDEPEHSNIKARERWVRWC</sequence>
<evidence type="ECO:0000256" key="1">
    <source>
        <dbReference type="SAM" id="MobiDB-lite"/>
    </source>
</evidence>
<evidence type="ECO:0000313" key="2">
    <source>
        <dbReference type="EMBL" id="KAA8518660.1"/>
    </source>
</evidence>
<dbReference type="EMBL" id="CM018050">
    <property type="protein sequence ID" value="KAA8518660.1"/>
    <property type="molecule type" value="Genomic_DNA"/>
</dbReference>
<reference evidence="2 3" key="1">
    <citation type="submission" date="2019-09" db="EMBL/GenBank/DDBJ databases">
        <title>A chromosome-level genome assembly of the Chinese tupelo Nyssa sinensis.</title>
        <authorList>
            <person name="Yang X."/>
            <person name="Kang M."/>
            <person name="Yang Y."/>
            <person name="Xiong H."/>
            <person name="Wang M."/>
            <person name="Zhang Z."/>
            <person name="Wang Z."/>
            <person name="Wu H."/>
            <person name="Ma T."/>
            <person name="Liu J."/>
            <person name="Xi Z."/>
        </authorList>
    </citation>
    <scope>NUCLEOTIDE SEQUENCE [LARGE SCALE GENOMIC DNA]</scope>
    <source>
        <strain evidence="2">J267</strain>
        <tissue evidence="2">Leaf</tissue>
    </source>
</reference>
<organism evidence="2 3">
    <name type="scientific">Nyssa sinensis</name>
    <dbReference type="NCBI Taxonomy" id="561372"/>
    <lineage>
        <taxon>Eukaryota</taxon>
        <taxon>Viridiplantae</taxon>
        <taxon>Streptophyta</taxon>
        <taxon>Embryophyta</taxon>
        <taxon>Tracheophyta</taxon>
        <taxon>Spermatophyta</taxon>
        <taxon>Magnoliopsida</taxon>
        <taxon>eudicotyledons</taxon>
        <taxon>Gunneridae</taxon>
        <taxon>Pentapetalae</taxon>
        <taxon>asterids</taxon>
        <taxon>Cornales</taxon>
        <taxon>Nyssaceae</taxon>
        <taxon>Nyssa</taxon>
    </lineage>
</organism>
<feature type="compositionally biased region" description="Basic and acidic residues" evidence="1">
    <location>
        <begin position="41"/>
        <end position="51"/>
    </location>
</feature>
<dbReference type="Proteomes" id="UP000325577">
    <property type="component" value="Linkage Group LG7"/>
</dbReference>
<gene>
    <name evidence="2" type="ORF">F0562_016134</name>
</gene>
<accession>A0A5J4ZJ01</accession>
<feature type="compositionally biased region" description="Acidic residues" evidence="1">
    <location>
        <begin position="25"/>
        <end position="35"/>
    </location>
</feature>
<dbReference type="AlphaFoldDB" id="A0A5J4ZJ01"/>
<feature type="region of interest" description="Disordered" evidence="1">
    <location>
        <begin position="1"/>
        <end position="52"/>
    </location>
</feature>
<name>A0A5J4ZJ01_9ASTE</name>
<evidence type="ECO:0000313" key="3">
    <source>
        <dbReference type="Proteomes" id="UP000325577"/>
    </source>
</evidence>
<keyword evidence="3" id="KW-1185">Reference proteome</keyword>
<protein>
    <submittedName>
        <fullName evidence="2">Uncharacterized protein</fullName>
    </submittedName>
</protein>
<proteinExistence type="predicted"/>